<reference evidence="1 2" key="1">
    <citation type="submission" date="2019-05" db="EMBL/GenBank/DDBJ databases">
        <title>Another draft genome of Portunus trituberculatus and its Hox gene families provides insights of decapod evolution.</title>
        <authorList>
            <person name="Jeong J.-H."/>
            <person name="Song I."/>
            <person name="Kim S."/>
            <person name="Choi T."/>
            <person name="Kim D."/>
            <person name="Ryu S."/>
            <person name="Kim W."/>
        </authorList>
    </citation>
    <scope>NUCLEOTIDE SEQUENCE [LARGE SCALE GENOMIC DNA]</scope>
    <source>
        <tissue evidence="1">Muscle</tissue>
    </source>
</reference>
<evidence type="ECO:0000313" key="1">
    <source>
        <dbReference type="EMBL" id="MPC61732.1"/>
    </source>
</evidence>
<accession>A0A5B7GS97</accession>
<dbReference type="EMBL" id="VSRR010018856">
    <property type="protein sequence ID" value="MPC61732.1"/>
    <property type="molecule type" value="Genomic_DNA"/>
</dbReference>
<protein>
    <submittedName>
        <fullName evidence="1">Uncharacterized protein</fullName>
    </submittedName>
</protein>
<evidence type="ECO:0000313" key="2">
    <source>
        <dbReference type="Proteomes" id="UP000324222"/>
    </source>
</evidence>
<name>A0A5B7GS97_PORTR</name>
<dbReference type="AlphaFoldDB" id="A0A5B7GS97"/>
<dbReference type="Proteomes" id="UP000324222">
    <property type="component" value="Unassembled WGS sequence"/>
</dbReference>
<sequence length="37" mass="4214">MSTLKRRDIMPEGGTGRVKGEDVLIMVRDNILRTKVK</sequence>
<keyword evidence="2" id="KW-1185">Reference proteome</keyword>
<proteinExistence type="predicted"/>
<comment type="caution">
    <text evidence="1">The sequence shown here is derived from an EMBL/GenBank/DDBJ whole genome shotgun (WGS) entry which is preliminary data.</text>
</comment>
<organism evidence="1 2">
    <name type="scientific">Portunus trituberculatus</name>
    <name type="common">Swimming crab</name>
    <name type="synonym">Neptunus trituberculatus</name>
    <dbReference type="NCBI Taxonomy" id="210409"/>
    <lineage>
        <taxon>Eukaryota</taxon>
        <taxon>Metazoa</taxon>
        <taxon>Ecdysozoa</taxon>
        <taxon>Arthropoda</taxon>
        <taxon>Crustacea</taxon>
        <taxon>Multicrustacea</taxon>
        <taxon>Malacostraca</taxon>
        <taxon>Eumalacostraca</taxon>
        <taxon>Eucarida</taxon>
        <taxon>Decapoda</taxon>
        <taxon>Pleocyemata</taxon>
        <taxon>Brachyura</taxon>
        <taxon>Eubrachyura</taxon>
        <taxon>Portunoidea</taxon>
        <taxon>Portunidae</taxon>
        <taxon>Portuninae</taxon>
        <taxon>Portunus</taxon>
    </lineage>
</organism>
<gene>
    <name evidence="1" type="ORF">E2C01_055807</name>
</gene>